<dbReference type="InterPro" id="IPR001680">
    <property type="entry name" value="WD40_rpt"/>
</dbReference>
<organism evidence="4 5">
    <name type="scientific">Exophiala aquamarina CBS 119918</name>
    <dbReference type="NCBI Taxonomy" id="1182545"/>
    <lineage>
        <taxon>Eukaryota</taxon>
        <taxon>Fungi</taxon>
        <taxon>Dikarya</taxon>
        <taxon>Ascomycota</taxon>
        <taxon>Pezizomycotina</taxon>
        <taxon>Eurotiomycetes</taxon>
        <taxon>Chaetothyriomycetidae</taxon>
        <taxon>Chaetothyriales</taxon>
        <taxon>Herpotrichiellaceae</taxon>
        <taxon>Exophiala</taxon>
    </lineage>
</organism>
<keyword evidence="2" id="KW-0677">Repeat</keyword>
<dbReference type="SMART" id="SM00320">
    <property type="entry name" value="WD40"/>
    <property type="match status" value="3"/>
</dbReference>
<keyword evidence="1 3" id="KW-0853">WD repeat</keyword>
<dbReference type="STRING" id="1182545.A0A072PE32"/>
<dbReference type="RefSeq" id="XP_013260153.1">
    <property type="nucleotide sequence ID" value="XM_013404699.1"/>
</dbReference>
<sequence length="236" mass="25437">MTNLGSLSADVLLAPGPNDSVSELRWSPMSNHLTISAWDNILRVYEITQSSGSPHSGNLLFTHALSAPLLSCDWSKDGTHVVTGSTDHKAFLLDLNAHGSLPIQVAAHAAPIKSVRFVTIPGSNEPILATGSWDETIKFWDVRQNTPLASLNCEGRVFSMDSAGMLLTAATSEGKVHVVDLNNPTVCRTTTKTALHKQIRVVSCFPTGDGYAVGGIEGRCAFVYLNPERARFESMF</sequence>
<evidence type="ECO:0000256" key="2">
    <source>
        <dbReference type="ARBA" id="ARBA00022737"/>
    </source>
</evidence>
<dbReference type="OrthoDB" id="256303at2759"/>
<feature type="repeat" description="WD" evidence="3">
    <location>
        <begin position="105"/>
        <end position="150"/>
    </location>
</feature>
<dbReference type="PROSITE" id="PS00678">
    <property type="entry name" value="WD_REPEATS_1"/>
    <property type="match status" value="1"/>
</dbReference>
<evidence type="ECO:0000313" key="5">
    <source>
        <dbReference type="Proteomes" id="UP000027920"/>
    </source>
</evidence>
<dbReference type="InterPro" id="IPR015943">
    <property type="entry name" value="WD40/YVTN_repeat-like_dom_sf"/>
</dbReference>
<evidence type="ECO:0000256" key="3">
    <source>
        <dbReference type="PROSITE-ProRule" id="PRU00221"/>
    </source>
</evidence>
<gene>
    <name evidence="4" type="ORF">A1O9_05481</name>
</gene>
<protein>
    <submittedName>
        <fullName evidence="4">Uncharacterized protein</fullName>
    </submittedName>
</protein>
<dbReference type="Gene3D" id="2.130.10.10">
    <property type="entry name" value="YVTN repeat-like/Quinoprotein amine dehydrogenase"/>
    <property type="match status" value="1"/>
</dbReference>
<dbReference type="HOGENOM" id="CLU_038526_4_0_1"/>
<dbReference type="EMBL" id="AMGV01000004">
    <property type="protein sequence ID" value="KEF57563.1"/>
    <property type="molecule type" value="Genomic_DNA"/>
</dbReference>
<evidence type="ECO:0000313" key="4">
    <source>
        <dbReference type="EMBL" id="KEF57563.1"/>
    </source>
</evidence>
<dbReference type="GeneID" id="25280406"/>
<evidence type="ECO:0000256" key="1">
    <source>
        <dbReference type="ARBA" id="ARBA00022574"/>
    </source>
</evidence>
<dbReference type="InterPro" id="IPR019775">
    <property type="entry name" value="WD40_repeat_CS"/>
</dbReference>
<keyword evidence="5" id="KW-1185">Reference proteome</keyword>
<proteinExistence type="predicted"/>
<dbReference type="VEuPathDB" id="FungiDB:A1O9_05481"/>
<dbReference type="InterPro" id="IPR036322">
    <property type="entry name" value="WD40_repeat_dom_sf"/>
</dbReference>
<dbReference type="PROSITE" id="PS50082">
    <property type="entry name" value="WD_REPEATS_2"/>
    <property type="match status" value="1"/>
</dbReference>
<dbReference type="SUPFAM" id="SSF50978">
    <property type="entry name" value="WD40 repeat-like"/>
    <property type="match status" value="1"/>
</dbReference>
<name>A0A072PE32_9EURO</name>
<accession>A0A072PE32</accession>
<reference evidence="4 5" key="1">
    <citation type="submission" date="2013-03" db="EMBL/GenBank/DDBJ databases">
        <title>The Genome Sequence of Exophiala aquamarina CBS 119918.</title>
        <authorList>
            <consortium name="The Broad Institute Genomics Platform"/>
            <person name="Cuomo C."/>
            <person name="de Hoog S."/>
            <person name="Gorbushina A."/>
            <person name="Walker B."/>
            <person name="Young S.K."/>
            <person name="Zeng Q."/>
            <person name="Gargeya S."/>
            <person name="Fitzgerald M."/>
            <person name="Haas B."/>
            <person name="Abouelleil A."/>
            <person name="Allen A.W."/>
            <person name="Alvarado L."/>
            <person name="Arachchi H.M."/>
            <person name="Berlin A.M."/>
            <person name="Chapman S.B."/>
            <person name="Gainer-Dewar J."/>
            <person name="Goldberg J."/>
            <person name="Griggs A."/>
            <person name="Gujja S."/>
            <person name="Hansen M."/>
            <person name="Howarth C."/>
            <person name="Imamovic A."/>
            <person name="Ireland A."/>
            <person name="Larimer J."/>
            <person name="McCowan C."/>
            <person name="Murphy C."/>
            <person name="Pearson M."/>
            <person name="Poon T.W."/>
            <person name="Priest M."/>
            <person name="Roberts A."/>
            <person name="Saif S."/>
            <person name="Shea T."/>
            <person name="Sisk P."/>
            <person name="Sykes S."/>
            <person name="Wortman J."/>
            <person name="Nusbaum C."/>
            <person name="Birren B."/>
        </authorList>
    </citation>
    <scope>NUCLEOTIDE SEQUENCE [LARGE SCALE GENOMIC DNA]</scope>
    <source>
        <strain evidence="4 5">CBS 119918</strain>
    </source>
</reference>
<dbReference type="Proteomes" id="UP000027920">
    <property type="component" value="Unassembled WGS sequence"/>
</dbReference>
<dbReference type="Pfam" id="PF00400">
    <property type="entry name" value="WD40"/>
    <property type="match status" value="3"/>
</dbReference>
<comment type="caution">
    <text evidence="4">The sequence shown here is derived from an EMBL/GenBank/DDBJ whole genome shotgun (WGS) entry which is preliminary data.</text>
</comment>
<dbReference type="AlphaFoldDB" id="A0A072PE32"/>
<dbReference type="PANTHER" id="PTHR10971">
    <property type="entry name" value="MRNA EXPORT FACTOR AND BUB3"/>
    <property type="match status" value="1"/>
</dbReference>